<dbReference type="STRING" id="1408157.A0A1J7IQG9"/>
<feature type="region of interest" description="Disordered" evidence="10">
    <location>
        <begin position="96"/>
        <end position="116"/>
    </location>
</feature>
<dbReference type="InterPro" id="IPR014801">
    <property type="entry name" value="Mediator_Med5_fun"/>
</dbReference>
<evidence type="ECO:0000256" key="6">
    <source>
        <dbReference type="ARBA" id="ARBA00023163"/>
    </source>
</evidence>
<keyword evidence="12" id="KW-1185">Reference proteome</keyword>
<dbReference type="GO" id="GO:0006357">
    <property type="term" value="P:regulation of transcription by RNA polymerase II"/>
    <property type="evidence" value="ECO:0007669"/>
    <property type="project" value="InterPro"/>
</dbReference>
<gene>
    <name evidence="9" type="primary">MED5</name>
    <name evidence="11" type="ORF">CONLIGDRAFT_342760</name>
</gene>
<dbReference type="Pfam" id="PF08689">
    <property type="entry name" value="Med5"/>
    <property type="match status" value="1"/>
</dbReference>
<evidence type="ECO:0000256" key="9">
    <source>
        <dbReference type="RuleBase" id="RU364142"/>
    </source>
</evidence>
<keyword evidence="7 9" id="KW-0539">Nucleus</keyword>
<dbReference type="Proteomes" id="UP000182658">
    <property type="component" value="Unassembled WGS sequence"/>
</dbReference>
<evidence type="ECO:0000256" key="10">
    <source>
        <dbReference type="SAM" id="MobiDB-lite"/>
    </source>
</evidence>
<feature type="compositionally biased region" description="Polar residues" evidence="10">
    <location>
        <begin position="96"/>
        <end position="107"/>
    </location>
</feature>
<evidence type="ECO:0000256" key="5">
    <source>
        <dbReference type="ARBA" id="ARBA00023159"/>
    </source>
</evidence>
<evidence type="ECO:0000256" key="7">
    <source>
        <dbReference type="ARBA" id="ARBA00023242"/>
    </source>
</evidence>
<evidence type="ECO:0000313" key="12">
    <source>
        <dbReference type="Proteomes" id="UP000182658"/>
    </source>
</evidence>
<evidence type="ECO:0000256" key="1">
    <source>
        <dbReference type="ARBA" id="ARBA00004123"/>
    </source>
</evidence>
<dbReference type="PANTHER" id="PTHR35784">
    <property type="entry name" value="MEDIATOR OF RNA POLYMERASE II TRANSCRIPTION SUBUNIT 5"/>
    <property type="match status" value="1"/>
</dbReference>
<keyword evidence="6 9" id="KW-0804">Transcription</keyword>
<accession>A0A1J7IQG9</accession>
<protein>
    <recommendedName>
        <fullName evidence="3 9">Mediator of RNA polymerase II transcription subunit 5</fullName>
    </recommendedName>
    <alternativeName>
        <fullName evidence="8 9">Mediator complex subunit 5</fullName>
    </alternativeName>
</protein>
<organism evidence="11 12">
    <name type="scientific">Coniochaeta ligniaria NRRL 30616</name>
    <dbReference type="NCBI Taxonomy" id="1408157"/>
    <lineage>
        <taxon>Eukaryota</taxon>
        <taxon>Fungi</taxon>
        <taxon>Dikarya</taxon>
        <taxon>Ascomycota</taxon>
        <taxon>Pezizomycotina</taxon>
        <taxon>Sordariomycetes</taxon>
        <taxon>Sordariomycetidae</taxon>
        <taxon>Coniochaetales</taxon>
        <taxon>Coniochaetaceae</taxon>
        <taxon>Coniochaeta</taxon>
    </lineage>
</organism>
<comment type="subunit">
    <text evidence="9">Component of the Mediator complex.</text>
</comment>
<evidence type="ECO:0000256" key="3">
    <source>
        <dbReference type="ARBA" id="ARBA00020628"/>
    </source>
</evidence>
<reference evidence="11 12" key="1">
    <citation type="submission" date="2016-10" db="EMBL/GenBank/DDBJ databases">
        <title>Draft genome sequence of Coniochaeta ligniaria NRRL30616, a lignocellulolytic fungus for bioabatement of inhibitors in plant biomass hydrolysates.</title>
        <authorList>
            <consortium name="DOE Joint Genome Institute"/>
            <person name="Jimenez D.J."/>
            <person name="Hector R.E."/>
            <person name="Riley R."/>
            <person name="Sun H."/>
            <person name="Grigoriev I.V."/>
            <person name="Van Elsas J.D."/>
            <person name="Nichols N.N."/>
        </authorList>
    </citation>
    <scope>NUCLEOTIDE SEQUENCE [LARGE SCALE GENOMIC DNA]</scope>
    <source>
        <strain evidence="11 12">NRRL 30616</strain>
    </source>
</reference>
<evidence type="ECO:0000256" key="2">
    <source>
        <dbReference type="ARBA" id="ARBA00008782"/>
    </source>
</evidence>
<dbReference type="PANTHER" id="PTHR35784:SF1">
    <property type="entry name" value="MEDIATOR OF RNA POLYMERASE II TRANSCRIPTION SUBUNIT 5"/>
    <property type="match status" value="1"/>
</dbReference>
<evidence type="ECO:0000256" key="4">
    <source>
        <dbReference type="ARBA" id="ARBA00023015"/>
    </source>
</evidence>
<comment type="subcellular location">
    <subcellularLocation>
        <location evidence="1 9">Nucleus</location>
    </subcellularLocation>
</comment>
<evidence type="ECO:0000313" key="11">
    <source>
        <dbReference type="EMBL" id="OIW29726.1"/>
    </source>
</evidence>
<keyword evidence="4 9" id="KW-0805">Transcription regulation</keyword>
<name>A0A1J7IQG9_9PEZI</name>
<evidence type="ECO:0000256" key="8">
    <source>
        <dbReference type="ARBA" id="ARBA00031256"/>
    </source>
</evidence>
<dbReference type="AlphaFoldDB" id="A0A1J7IQG9"/>
<dbReference type="EMBL" id="KV875097">
    <property type="protein sequence ID" value="OIW29726.1"/>
    <property type="molecule type" value="Genomic_DNA"/>
</dbReference>
<dbReference type="InParanoid" id="A0A1J7IQG9"/>
<sequence length="1038" mass="114312">MNAHGTDALRLWRQFLSQALVKRLDPAKFAVLVPLQQSRSPLSPTLIADLLLRPDAKNSYAPDPLVPGYVDVLLKQHLVTSAAVLFALAKYSSSRQQAGQNEENNTDGGDGKKTIEKRSTRWTNSYTIEQVIFLRLAKAVKQENAVRSMRDAVDMVKVLIRWMSLFSDMSAAFAADVMGAIHRNNIKLELECSRSAFVLLLSNICENPTVLTALSGTSAKGGRKQLSDSLAKFIATLQPAEIPAQLDMFRTQTLASFEPVDKQKEAAEAQVYEVFDQTVGLDNFQVRELPIDNTRAGLYIYLNAALVGRPLIDDTALFTYLHNRYQGDLQTTAIHLILASFDVLANAVFRNEGLKSGQLLRSYLINKVPLVLASFANSSSIYPFNSEFCITQALSQVDINVFPNLSNMFDNSNTHNTFTENVRQDFFFACLLHGLVSESSREKVLGDITFQELPSGGRYAKDVLVQQCLQNPERIKQLIGEIDAMEGNAGAVCQALAEVLVQLCHNKETMSLKQWCGQLARKPQSLDILLLFNKPELIFQPLCELLDNWRYDEDREDQGEYQLVYEEFSSILLIFQALTYRYGLSAADLKIYSPESFVGKLLSKTHHARHMDDLSDQEKAQLGGWVHGLFDSDVSGLGDELMSSCSPQDFYLLIPTLFQQIVLAFSAGILTEEMLKGGLEYLVEPFLLPSLIPALLYLCTHLWADQRDQQKAVIRILQLIILPNSISNEEASRMLSTVLTIVAVPLEGALRSYLKQDPSNQDIEPLLRALRENIPLSRRTGEAENNDLETWCNSAGGSLTAMVRHVMQSLIQWCQHSTLNGIPPSYTHRQMIVATKMVGAKCLLSTILEELKQQTEAGNGSIAYDVATALICAPDVTNEASLLQSQPMTMLDESGQVPAQLQRRIPLRTALKHAAENWNKSDPSMAEIVVRLYRRVEAQMALPEPQSMLQSNLAMEVGNASLNDAIAAAAAAAAADNGGDPLTLDTSVDLGLGGGGDLGLTSGANSAGGLGLSEEDIFGDLGDPGDFNLSWGANMDLP</sequence>
<dbReference type="GO" id="GO:0016592">
    <property type="term" value="C:mediator complex"/>
    <property type="evidence" value="ECO:0007669"/>
    <property type="project" value="InterPro"/>
</dbReference>
<comment type="function">
    <text evidence="9">Component of the Mediator complex, a coactivator involved in the regulated transcription of nearly all RNA polymerase II-dependent genes. Mediator functions as a bridge to convey information from gene-specific regulatory proteins to the basal RNA polymerase II transcription machinery. Mediator is recruited to promoters by direct interactions with regulatory proteins and serves as a scaffold for the assembly of a functional preinitiation complex with RNA polymerase II and the general transcription factors.</text>
</comment>
<keyword evidence="5 9" id="KW-0010">Activator</keyword>
<proteinExistence type="inferred from homology"/>
<dbReference type="OrthoDB" id="5322661at2759"/>
<comment type="similarity">
    <text evidence="2 9">Belongs to the Mediator complex subunit 5 family.</text>
</comment>
<dbReference type="GO" id="GO:0003712">
    <property type="term" value="F:transcription coregulator activity"/>
    <property type="evidence" value="ECO:0007669"/>
    <property type="project" value="InterPro"/>
</dbReference>